<dbReference type="EMBL" id="CM017695">
    <property type="protein sequence ID" value="TYH06006.1"/>
    <property type="molecule type" value="Genomic_DNA"/>
</dbReference>
<organism evidence="1 2">
    <name type="scientific">Gossypium darwinii</name>
    <name type="common">Darwin's cotton</name>
    <name type="synonym">Gossypium barbadense var. darwinii</name>
    <dbReference type="NCBI Taxonomy" id="34276"/>
    <lineage>
        <taxon>Eukaryota</taxon>
        <taxon>Viridiplantae</taxon>
        <taxon>Streptophyta</taxon>
        <taxon>Embryophyta</taxon>
        <taxon>Tracheophyta</taxon>
        <taxon>Spermatophyta</taxon>
        <taxon>Magnoliopsida</taxon>
        <taxon>eudicotyledons</taxon>
        <taxon>Gunneridae</taxon>
        <taxon>Pentapetalae</taxon>
        <taxon>rosids</taxon>
        <taxon>malvids</taxon>
        <taxon>Malvales</taxon>
        <taxon>Malvaceae</taxon>
        <taxon>Malvoideae</taxon>
        <taxon>Gossypium</taxon>
    </lineage>
</organism>
<accession>A0A5D2FL85</accession>
<evidence type="ECO:0000313" key="1">
    <source>
        <dbReference type="EMBL" id="TYH06006.1"/>
    </source>
</evidence>
<gene>
    <name evidence="1" type="ORF">ES288_A08G123900v1</name>
</gene>
<dbReference type="Proteomes" id="UP000323506">
    <property type="component" value="Chromosome A08"/>
</dbReference>
<keyword evidence="2" id="KW-1185">Reference proteome</keyword>
<reference evidence="1 2" key="1">
    <citation type="submission" date="2019-06" db="EMBL/GenBank/DDBJ databases">
        <title>WGS assembly of Gossypium darwinii.</title>
        <authorList>
            <person name="Chen Z.J."/>
            <person name="Sreedasyam A."/>
            <person name="Ando A."/>
            <person name="Song Q."/>
            <person name="De L."/>
            <person name="Hulse-Kemp A."/>
            <person name="Ding M."/>
            <person name="Ye W."/>
            <person name="Kirkbride R."/>
            <person name="Jenkins J."/>
            <person name="Plott C."/>
            <person name="Lovell J."/>
            <person name="Lin Y.-M."/>
            <person name="Vaughn R."/>
            <person name="Liu B."/>
            <person name="Li W."/>
            <person name="Simpson S."/>
            <person name="Scheffler B."/>
            <person name="Saski C."/>
            <person name="Grover C."/>
            <person name="Hu G."/>
            <person name="Conover J."/>
            <person name="Carlson J."/>
            <person name="Shu S."/>
            <person name="Boston L."/>
            <person name="Williams M."/>
            <person name="Peterson D."/>
            <person name="Mcgee K."/>
            <person name="Jones D."/>
            <person name="Wendel J."/>
            <person name="Stelly D."/>
            <person name="Grimwood J."/>
            <person name="Schmutz J."/>
        </authorList>
    </citation>
    <scope>NUCLEOTIDE SEQUENCE [LARGE SCALE GENOMIC DNA]</scope>
    <source>
        <strain evidence="1">1808015.09</strain>
    </source>
</reference>
<evidence type="ECO:0000313" key="2">
    <source>
        <dbReference type="Proteomes" id="UP000323506"/>
    </source>
</evidence>
<dbReference type="AlphaFoldDB" id="A0A5D2FL85"/>
<proteinExistence type="predicted"/>
<name>A0A5D2FL85_GOSDA</name>
<protein>
    <submittedName>
        <fullName evidence="1">Uncharacterized protein</fullName>
    </submittedName>
</protein>
<sequence>MGVWYGRVSPAPKTLSQISTRNITRVADLIDSNNRLWKSELIESTFSEEDVQKILQILLAHTPHDDFLAWRGESTGEYTVRSGYKLLLLGNFLNDNRYNPIEIRKCYKKL</sequence>